<dbReference type="InterPro" id="IPR012884">
    <property type="entry name" value="Excisionase-like"/>
</dbReference>
<evidence type="ECO:0000313" key="4">
    <source>
        <dbReference type="EMBL" id="WMB71385.1"/>
    </source>
</evidence>
<gene>
    <name evidence="4" type="ORF">RA178_13160</name>
</gene>
<dbReference type="GeneID" id="301340149"/>
<dbReference type="Gene3D" id="1.10.1660.20">
    <property type="match status" value="1"/>
</dbReference>
<dbReference type="InterPro" id="IPR038137">
    <property type="entry name" value="Excisionase-like_sf"/>
</dbReference>
<reference evidence="4" key="1">
    <citation type="submission" date="2023-08" db="EMBL/GenBank/DDBJ databases">
        <title>Complete genome sequence of Shewanella oncorhynchi Z-P2, a siderophore putrebactin-producing bacterium.</title>
        <authorList>
            <person name="Zhang Y."/>
        </authorList>
    </citation>
    <scope>NUCLEOTIDE SEQUENCE</scope>
    <source>
        <strain evidence="4">Z-P2</strain>
    </source>
</reference>
<keyword evidence="1" id="KW-0238">DNA-binding</keyword>
<dbReference type="Proteomes" id="UP001236800">
    <property type="component" value="Chromosome"/>
</dbReference>
<dbReference type="AlphaFoldDB" id="A0AA50KA29"/>
<dbReference type="KEGG" id="sog:RA178_13160"/>
<proteinExistence type="predicted"/>
<keyword evidence="2" id="KW-0233">DNA recombination</keyword>
<evidence type="ECO:0000256" key="1">
    <source>
        <dbReference type="ARBA" id="ARBA00023125"/>
    </source>
</evidence>
<accession>A0AA50KA29</accession>
<feature type="domain" description="Excisionase-like" evidence="3">
    <location>
        <begin position="5"/>
        <end position="75"/>
    </location>
</feature>
<evidence type="ECO:0000256" key="2">
    <source>
        <dbReference type="ARBA" id="ARBA00023172"/>
    </source>
</evidence>
<name>A0AA50KA29_9GAMM</name>
<dbReference type="SUPFAM" id="SSF46955">
    <property type="entry name" value="Putative DNA-binding domain"/>
    <property type="match status" value="1"/>
</dbReference>
<sequence>MIEQYITLEDWAKMHIAFSVSKATLQAWAKSGSIVPRPIKLGRRWAVKSNAIYVDPTQVVVSDISDPVIRRILNGG</sequence>
<dbReference type="RefSeq" id="WP_012088952.1">
    <property type="nucleotide sequence ID" value="NZ_CP132914.1"/>
</dbReference>
<organism evidence="4">
    <name type="scientific">Shewanella oncorhynchi</name>
    <dbReference type="NCBI Taxonomy" id="2726434"/>
    <lineage>
        <taxon>Bacteria</taxon>
        <taxon>Pseudomonadati</taxon>
        <taxon>Pseudomonadota</taxon>
        <taxon>Gammaproteobacteria</taxon>
        <taxon>Alteromonadales</taxon>
        <taxon>Shewanellaceae</taxon>
        <taxon>Shewanella</taxon>
    </lineage>
</organism>
<protein>
    <submittedName>
        <fullName evidence="4">Excisionase</fullName>
    </submittedName>
</protein>
<dbReference type="GO" id="GO:0006310">
    <property type="term" value="P:DNA recombination"/>
    <property type="evidence" value="ECO:0007669"/>
    <property type="project" value="UniProtKB-KW"/>
</dbReference>
<dbReference type="Pfam" id="PF07825">
    <property type="entry name" value="Exc"/>
    <property type="match status" value="1"/>
</dbReference>
<dbReference type="InterPro" id="IPR009061">
    <property type="entry name" value="DNA-bd_dom_put_sf"/>
</dbReference>
<dbReference type="GO" id="GO:0003677">
    <property type="term" value="F:DNA binding"/>
    <property type="evidence" value="ECO:0007669"/>
    <property type="project" value="UniProtKB-KW"/>
</dbReference>
<dbReference type="EMBL" id="CP132914">
    <property type="protein sequence ID" value="WMB71385.1"/>
    <property type="molecule type" value="Genomic_DNA"/>
</dbReference>
<evidence type="ECO:0000259" key="3">
    <source>
        <dbReference type="Pfam" id="PF07825"/>
    </source>
</evidence>